<keyword evidence="4" id="KW-1185">Reference proteome</keyword>
<dbReference type="Pfam" id="PF14534">
    <property type="entry name" value="DUF4440"/>
    <property type="match status" value="1"/>
</dbReference>
<evidence type="ECO:0000313" key="3">
    <source>
        <dbReference type="EMBL" id="AXG81831.1"/>
    </source>
</evidence>
<organism evidence="3 4">
    <name type="scientific">Streptomyces paludis</name>
    <dbReference type="NCBI Taxonomy" id="2282738"/>
    <lineage>
        <taxon>Bacteria</taxon>
        <taxon>Bacillati</taxon>
        <taxon>Actinomycetota</taxon>
        <taxon>Actinomycetes</taxon>
        <taxon>Kitasatosporales</taxon>
        <taxon>Streptomycetaceae</taxon>
        <taxon>Streptomyces</taxon>
    </lineage>
</organism>
<dbReference type="Gene3D" id="3.10.450.50">
    <property type="match status" value="1"/>
</dbReference>
<proteinExistence type="predicted"/>
<evidence type="ECO:0000313" key="4">
    <source>
        <dbReference type="Proteomes" id="UP000253868"/>
    </source>
</evidence>
<dbReference type="InterPro" id="IPR027843">
    <property type="entry name" value="DUF4440"/>
</dbReference>
<dbReference type="KEGG" id="spad:DVK44_33490"/>
<evidence type="ECO:0000256" key="1">
    <source>
        <dbReference type="SAM" id="MobiDB-lite"/>
    </source>
</evidence>
<evidence type="ECO:0000259" key="2">
    <source>
        <dbReference type="Pfam" id="PF14534"/>
    </source>
</evidence>
<feature type="region of interest" description="Disordered" evidence="1">
    <location>
        <begin position="1"/>
        <end position="20"/>
    </location>
</feature>
<dbReference type="Proteomes" id="UP000253868">
    <property type="component" value="Chromosome"/>
</dbReference>
<protein>
    <submittedName>
        <fullName evidence="3">DUF4440 domain-containing protein</fullName>
    </submittedName>
</protein>
<dbReference type="InterPro" id="IPR032710">
    <property type="entry name" value="NTF2-like_dom_sf"/>
</dbReference>
<dbReference type="OrthoDB" id="3253136at2"/>
<dbReference type="AlphaFoldDB" id="A0A345HYQ7"/>
<reference evidence="4" key="1">
    <citation type="submission" date="2018-07" db="EMBL/GenBank/DDBJ databases">
        <authorList>
            <person name="Zhao J."/>
        </authorList>
    </citation>
    <scope>NUCLEOTIDE SEQUENCE [LARGE SCALE GENOMIC DNA]</scope>
    <source>
        <strain evidence="4">GSSD-12</strain>
    </source>
</reference>
<feature type="compositionally biased region" description="Polar residues" evidence="1">
    <location>
        <begin position="90"/>
        <end position="99"/>
    </location>
</feature>
<dbReference type="SUPFAM" id="SSF54427">
    <property type="entry name" value="NTF2-like"/>
    <property type="match status" value="1"/>
</dbReference>
<dbReference type="EMBL" id="CP031194">
    <property type="protein sequence ID" value="AXG81831.1"/>
    <property type="molecule type" value="Genomic_DNA"/>
</dbReference>
<accession>A0A345HYQ7</accession>
<feature type="domain" description="DUF4440" evidence="2">
    <location>
        <begin position="114"/>
        <end position="218"/>
    </location>
</feature>
<feature type="compositionally biased region" description="Polar residues" evidence="1">
    <location>
        <begin position="1"/>
        <end position="12"/>
    </location>
</feature>
<gene>
    <name evidence="3" type="ORF">DVK44_33490</name>
</gene>
<sequence>MSRGGSATTSKPSGRAPRACCESPACLATPGTHARRVVGITPVRPVQGRPSALRAHAPDAARPALRADGATFATRPRPDDSPYVLRRNARSTTPATRQGVSMPPTAGQKDREDILRAHHAYLGAMTEGDTPSLDGLLDDGFTLTHMTGYVQRKAEWLTEMDAGQFVYHSIDEVDTALDLDGDTARLTVRTLTDAKVYGSRADWRLLLTTDYGRRDGTWIPLRTVATTW</sequence>
<feature type="region of interest" description="Disordered" evidence="1">
    <location>
        <begin position="67"/>
        <end position="109"/>
    </location>
</feature>
<name>A0A345HYQ7_9ACTN</name>